<feature type="region of interest" description="Disordered" evidence="1">
    <location>
        <begin position="152"/>
        <end position="178"/>
    </location>
</feature>
<accession>A0A0G4EZY4</accession>
<dbReference type="Proteomes" id="UP000041254">
    <property type="component" value="Unassembled WGS sequence"/>
</dbReference>
<feature type="region of interest" description="Disordered" evidence="1">
    <location>
        <begin position="87"/>
        <end position="110"/>
    </location>
</feature>
<evidence type="ECO:0000256" key="1">
    <source>
        <dbReference type="SAM" id="MobiDB-lite"/>
    </source>
</evidence>
<evidence type="ECO:0000313" key="2">
    <source>
        <dbReference type="EMBL" id="CEM04616.1"/>
    </source>
</evidence>
<dbReference type="AlphaFoldDB" id="A0A0G4EZY4"/>
<feature type="region of interest" description="Disordered" evidence="1">
    <location>
        <begin position="1"/>
        <end position="37"/>
    </location>
</feature>
<proteinExistence type="predicted"/>
<sequence>MAYRSSSPFSESRISTTDEDLFHNAERSRPGAEGHGAFSRVWTAVGMGKGRGRERERGRAAVGERPPFADVHVLLDSSRHMIDRMRPCQSASSTRDGYEMEEGEGRGTDHDGGCIHQMEVERQVQKVPNYSSYSRDCALFDVFADVYDTITPTATPTPATQGYHTEEPKGDGEEDGQGEGRVVGVSVCRCVREVGCLLRDASSVIVQGFMELIRVVRAAGRSDDDL</sequence>
<keyword evidence="3" id="KW-1185">Reference proteome</keyword>
<organism evidence="2 3">
    <name type="scientific">Vitrella brassicaformis (strain CCMP3155)</name>
    <dbReference type="NCBI Taxonomy" id="1169540"/>
    <lineage>
        <taxon>Eukaryota</taxon>
        <taxon>Sar</taxon>
        <taxon>Alveolata</taxon>
        <taxon>Colpodellida</taxon>
        <taxon>Vitrellaceae</taxon>
        <taxon>Vitrella</taxon>
    </lineage>
</organism>
<dbReference type="VEuPathDB" id="CryptoDB:Vbra_14052"/>
<evidence type="ECO:0000313" key="3">
    <source>
        <dbReference type="Proteomes" id="UP000041254"/>
    </source>
</evidence>
<dbReference type="EMBL" id="CDMY01000354">
    <property type="protein sequence ID" value="CEM04616.1"/>
    <property type="molecule type" value="Genomic_DNA"/>
</dbReference>
<protein>
    <submittedName>
        <fullName evidence="2">Uncharacterized protein</fullName>
    </submittedName>
</protein>
<dbReference type="InParanoid" id="A0A0G4EZY4"/>
<reference evidence="2 3" key="1">
    <citation type="submission" date="2014-11" db="EMBL/GenBank/DDBJ databases">
        <authorList>
            <person name="Zhu J."/>
            <person name="Qi W."/>
            <person name="Song R."/>
        </authorList>
    </citation>
    <scope>NUCLEOTIDE SEQUENCE [LARGE SCALE GENOMIC DNA]</scope>
</reference>
<feature type="compositionally biased region" description="Basic and acidic residues" evidence="1">
    <location>
        <begin position="20"/>
        <end position="32"/>
    </location>
</feature>
<name>A0A0G4EZY4_VITBC</name>
<gene>
    <name evidence="2" type="ORF">Vbra_14052</name>
</gene>
<feature type="compositionally biased region" description="Low complexity" evidence="1">
    <location>
        <begin position="1"/>
        <end position="15"/>
    </location>
</feature>